<sequence length="364" mass="39899">MGILLDTQIMVRITFQILTVLILLAISSAENVPAHFVFGDSLVDAGNNNYITSLSKANFIPNGIDFVKPTGRYTNGRTIVDIIGQEIGFKDFTPPYLAPTTVGTAVLKGVNYASGGGGILNHTGQIFGGRINLDAQMDNFANTRQNIISGIGAPAAMILFQKALFSITIGSNDFINNYLTPVEQKLVPPETFVGAMISRFRMQLTRLYTMGARKIIVANVGPIGCIPFQREVNPSAGDSCVAFPNELAQLFNIWLKSLVVELSTNLEGSTFVYADVYHIVEDIIQNYMSYGFENANSSCCYLAGRFGGLIPCDPSSKVCWDRSKYVFWDPYHPTDAANSIIAKRLMYGNSDDISPMNIRHLIET</sequence>
<dbReference type="CDD" id="cd01837">
    <property type="entry name" value="SGNH_plant_lipase_like"/>
    <property type="match status" value="1"/>
</dbReference>
<evidence type="ECO:0000256" key="1">
    <source>
        <dbReference type="ARBA" id="ARBA00004613"/>
    </source>
</evidence>
<dbReference type="AlphaFoldDB" id="A0A5B7BIC1"/>
<dbReference type="InterPro" id="IPR036514">
    <property type="entry name" value="SGNH_hydro_sf"/>
</dbReference>
<feature type="signal peptide" evidence="8">
    <location>
        <begin position="1"/>
        <end position="29"/>
    </location>
</feature>
<proteinExistence type="inferred from homology"/>
<dbReference type="PANTHER" id="PTHR45650:SF4">
    <property type="entry name" value="GDSL-LIKE LIPASE_ACYLHYDROLASE FAMILY PROTEIN, EXPRESSED"/>
    <property type="match status" value="1"/>
</dbReference>
<evidence type="ECO:0000256" key="4">
    <source>
        <dbReference type="ARBA" id="ARBA00022729"/>
    </source>
</evidence>
<dbReference type="PANTHER" id="PTHR45650">
    <property type="entry name" value="GDSL-LIKE LIPASE/ACYLHYDROLASE-RELATED"/>
    <property type="match status" value="1"/>
</dbReference>
<keyword evidence="7" id="KW-0443">Lipid metabolism</keyword>
<gene>
    <name evidence="9" type="ORF">Din_038050</name>
</gene>
<keyword evidence="5" id="KW-0378">Hydrolase</keyword>
<dbReference type="GO" id="GO:0005576">
    <property type="term" value="C:extracellular region"/>
    <property type="evidence" value="ECO:0007669"/>
    <property type="project" value="UniProtKB-SubCell"/>
</dbReference>
<comment type="subcellular location">
    <subcellularLocation>
        <location evidence="1">Secreted</location>
    </subcellularLocation>
</comment>
<dbReference type="GO" id="GO:0016042">
    <property type="term" value="P:lipid catabolic process"/>
    <property type="evidence" value="ECO:0007669"/>
    <property type="project" value="UniProtKB-KW"/>
</dbReference>
<dbReference type="EMBL" id="GHES01038050">
    <property type="protein sequence ID" value="MPA68609.1"/>
    <property type="molecule type" value="Transcribed_RNA"/>
</dbReference>
<evidence type="ECO:0000256" key="3">
    <source>
        <dbReference type="ARBA" id="ARBA00022525"/>
    </source>
</evidence>
<evidence type="ECO:0008006" key="10">
    <source>
        <dbReference type="Google" id="ProtNLM"/>
    </source>
</evidence>
<evidence type="ECO:0000256" key="7">
    <source>
        <dbReference type="ARBA" id="ARBA00023098"/>
    </source>
</evidence>
<dbReference type="GO" id="GO:0016788">
    <property type="term" value="F:hydrolase activity, acting on ester bonds"/>
    <property type="evidence" value="ECO:0007669"/>
    <property type="project" value="InterPro"/>
</dbReference>
<evidence type="ECO:0000256" key="6">
    <source>
        <dbReference type="ARBA" id="ARBA00022963"/>
    </source>
</evidence>
<comment type="similarity">
    <text evidence="2">Belongs to the 'GDSL' lipolytic enzyme family.</text>
</comment>
<dbReference type="Gene3D" id="3.40.50.1110">
    <property type="entry name" value="SGNH hydrolase"/>
    <property type="match status" value="1"/>
</dbReference>
<feature type="chain" id="PRO_5022784390" description="GDSL esterase/lipase" evidence="8">
    <location>
        <begin position="30"/>
        <end position="364"/>
    </location>
</feature>
<keyword evidence="4 8" id="KW-0732">Signal</keyword>
<evidence type="ECO:0000256" key="5">
    <source>
        <dbReference type="ARBA" id="ARBA00022801"/>
    </source>
</evidence>
<evidence type="ECO:0000313" key="9">
    <source>
        <dbReference type="EMBL" id="MPA68609.1"/>
    </source>
</evidence>
<name>A0A5B7BIC1_DAVIN</name>
<evidence type="ECO:0000256" key="2">
    <source>
        <dbReference type="ARBA" id="ARBA00008668"/>
    </source>
</evidence>
<reference evidence="9" key="1">
    <citation type="submission" date="2019-08" db="EMBL/GenBank/DDBJ databases">
        <title>Reference gene set and small RNA set construction with multiple tissues from Davidia involucrata Baill.</title>
        <authorList>
            <person name="Yang H."/>
            <person name="Zhou C."/>
            <person name="Li G."/>
            <person name="Wang J."/>
            <person name="Gao P."/>
            <person name="Wang M."/>
            <person name="Wang R."/>
            <person name="Zhao Y."/>
        </authorList>
    </citation>
    <scope>NUCLEOTIDE SEQUENCE</scope>
    <source>
        <tissue evidence="9">Mixed with DoveR01_LX</tissue>
    </source>
</reference>
<dbReference type="InterPro" id="IPR051238">
    <property type="entry name" value="GDSL_esterase/lipase"/>
</dbReference>
<dbReference type="InterPro" id="IPR035669">
    <property type="entry name" value="SGNH_plant_lipase-like"/>
</dbReference>
<dbReference type="SUPFAM" id="SSF52266">
    <property type="entry name" value="SGNH hydrolase"/>
    <property type="match status" value="1"/>
</dbReference>
<keyword evidence="3" id="KW-0964">Secreted</keyword>
<protein>
    <recommendedName>
        <fullName evidence="10">GDSL esterase/lipase</fullName>
    </recommendedName>
</protein>
<dbReference type="Pfam" id="PF00657">
    <property type="entry name" value="Lipase_GDSL"/>
    <property type="match status" value="1"/>
</dbReference>
<dbReference type="InterPro" id="IPR001087">
    <property type="entry name" value="GDSL"/>
</dbReference>
<keyword evidence="6" id="KW-0442">Lipid degradation</keyword>
<evidence type="ECO:0000256" key="8">
    <source>
        <dbReference type="SAM" id="SignalP"/>
    </source>
</evidence>
<organism evidence="9">
    <name type="scientific">Davidia involucrata</name>
    <name type="common">Dove tree</name>
    <dbReference type="NCBI Taxonomy" id="16924"/>
    <lineage>
        <taxon>Eukaryota</taxon>
        <taxon>Viridiplantae</taxon>
        <taxon>Streptophyta</taxon>
        <taxon>Embryophyta</taxon>
        <taxon>Tracheophyta</taxon>
        <taxon>Spermatophyta</taxon>
        <taxon>Magnoliopsida</taxon>
        <taxon>eudicotyledons</taxon>
        <taxon>Gunneridae</taxon>
        <taxon>Pentapetalae</taxon>
        <taxon>asterids</taxon>
        <taxon>Cornales</taxon>
        <taxon>Nyssaceae</taxon>
        <taxon>Davidia</taxon>
    </lineage>
</organism>
<accession>A0A5B7BIC1</accession>